<feature type="region of interest" description="Disordered" evidence="1">
    <location>
        <begin position="55"/>
        <end position="80"/>
    </location>
</feature>
<reference evidence="2 3" key="1">
    <citation type="submission" date="2020-08" db="EMBL/GenBank/DDBJ databases">
        <title>Genomic Encyclopedia of Type Strains, Phase IV (KMG-IV): sequencing the most valuable type-strain genomes for metagenomic binning, comparative biology and taxonomic classification.</title>
        <authorList>
            <person name="Goeker M."/>
        </authorList>
    </citation>
    <scope>NUCLEOTIDE SEQUENCE [LARGE SCALE GENOMIC DNA]</scope>
    <source>
        <strain evidence="2 3">DSM 26438</strain>
    </source>
</reference>
<evidence type="ECO:0000256" key="1">
    <source>
        <dbReference type="SAM" id="MobiDB-lite"/>
    </source>
</evidence>
<evidence type="ECO:0000313" key="2">
    <source>
        <dbReference type="EMBL" id="MBB3947678.1"/>
    </source>
</evidence>
<organism evidence="2 3">
    <name type="scientific">Rhizobium skierniewicense</name>
    <dbReference type="NCBI Taxonomy" id="984260"/>
    <lineage>
        <taxon>Bacteria</taxon>
        <taxon>Pseudomonadati</taxon>
        <taxon>Pseudomonadota</taxon>
        <taxon>Alphaproteobacteria</taxon>
        <taxon>Hyphomicrobiales</taxon>
        <taxon>Rhizobiaceae</taxon>
        <taxon>Rhizobium/Agrobacterium group</taxon>
        <taxon>Rhizobium</taxon>
    </lineage>
</organism>
<keyword evidence="3" id="KW-1185">Reference proteome</keyword>
<feature type="compositionally biased region" description="Basic and acidic residues" evidence="1">
    <location>
        <begin position="55"/>
        <end position="65"/>
    </location>
</feature>
<proteinExistence type="predicted"/>
<dbReference type="Proteomes" id="UP000565286">
    <property type="component" value="Unassembled WGS sequence"/>
</dbReference>
<dbReference type="EMBL" id="JACIDV010000011">
    <property type="protein sequence ID" value="MBB3947678.1"/>
    <property type="molecule type" value="Genomic_DNA"/>
</dbReference>
<gene>
    <name evidence="2" type="ORF">GGQ73_003646</name>
</gene>
<feature type="compositionally biased region" description="Basic residues" evidence="1">
    <location>
        <begin position="66"/>
        <end position="80"/>
    </location>
</feature>
<dbReference type="AlphaFoldDB" id="A0A7W6C8I1"/>
<protein>
    <submittedName>
        <fullName evidence="2">Uncharacterized protein</fullName>
    </submittedName>
</protein>
<evidence type="ECO:0000313" key="3">
    <source>
        <dbReference type="Proteomes" id="UP000565286"/>
    </source>
</evidence>
<comment type="caution">
    <text evidence="2">The sequence shown here is derived from an EMBL/GenBank/DDBJ whole genome shotgun (WGS) entry which is preliminary data.</text>
</comment>
<name>A0A7W6C8I1_9HYPH</name>
<sequence>MKYTAKTETYLDPYAAPGVVLTPKHEGLPEEFSPDAPFLAAIIRKRRETGAADARFTELTHEVSHRSRQQNRKSKLNGRS</sequence>
<accession>A0A7W6C8I1</accession>